<dbReference type="STRING" id="137838.GCA_001458595_01066"/>
<feature type="domain" description="Fe/B12 periplasmic-binding" evidence="3">
    <location>
        <begin position="61"/>
        <end position="201"/>
    </location>
</feature>
<evidence type="ECO:0000313" key="4">
    <source>
        <dbReference type="EMBL" id="PEG29797.1"/>
    </source>
</evidence>
<dbReference type="Proteomes" id="UP000220840">
    <property type="component" value="Unassembled WGS sequence"/>
</dbReference>
<dbReference type="EMBL" id="PDCJ01000002">
    <property type="protein sequence ID" value="PEG29797.1"/>
    <property type="molecule type" value="Genomic_DNA"/>
</dbReference>
<organism evidence="4 5">
    <name type="scientific">Clostridium neonatale</name>
    <dbReference type="NCBI Taxonomy" id="137838"/>
    <lineage>
        <taxon>Bacteria</taxon>
        <taxon>Bacillati</taxon>
        <taxon>Bacillota</taxon>
        <taxon>Clostridia</taxon>
        <taxon>Eubacteriales</taxon>
        <taxon>Clostridiaceae</taxon>
        <taxon>Clostridium</taxon>
    </lineage>
</organism>
<dbReference type="PANTHER" id="PTHR30535:SF34">
    <property type="entry name" value="MOLYBDATE-BINDING PROTEIN MOLA"/>
    <property type="match status" value="1"/>
</dbReference>
<evidence type="ECO:0000256" key="1">
    <source>
        <dbReference type="ARBA" id="ARBA00008814"/>
    </source>
</evidence>
<dbReference type="PANTHER" id="PTHR30535">
    <property type="entry name" value="VITAMIN B12-BINDING PROTEIN"/>
    <property type="match status" value="1"/>
</dbReference>
<keyword evidence="5" id="KW-1185">Reference proteome</keyword>
<evidence type="ECO:0000256" key="2">
    <source>
        <dbReference type="SAM" id="SignalP"/>
    </source>
</evidence>
<feature type="signal peptide" evidence="2">
    <location>
        <begin position="1"/>
        <end position="31"/>
    </location>
</feature>
<gene>
    <name evidence="4" type="ORF">CQ394_14180</name>
</gene>
<keyword evidence="2" id="KW-0732">Signal</keyword>
<dbReference type="AlphaFoldDB" id="A0A2A7ME54"/>
<dbReference type="InterPro" id="IPR002491">
    <property type="entry name" value="ABC_transptr_periplasmic_BD"/>
</dbReference>
<feature type="chain" id="PRO_5039441246" description="Fe/B12 periplasmic-binding domain-containing protein" evidence="2">
    <location>
        <begin position="32"/>
        <end position="201"/>
    </location>
</feature>
<comment type="similarity">
    <text evidence="1">Belongs to the bacterial solute-binding protein 8 family.</text>
</comment>
<dbReference type="Pfam" id="PF01497">
    <property type="entry name" value="Peripla_BP_2"/>
    <property type="match status" value="1"/>
</dbReference>
<reference evidence="4 5" key="1">
    <citation type="submission" date="2017-10" db="EMBL/GenBank/DDBJ databases">
        <title>Effective Description of Clostridium neonatale sp. nov. linked to necrotizing enterocolitis in neonates and a clarification of species assignable to the genus Clostridium (Prazmowski 1880) emend. Lawson and Rainey 2016.</title>
        <authorList>
            <person name="Bernard K."/>
            <person name="Burdz T."/>
            <person name="Wiebe D."/>
            <person name="Balcewich B."/>
            <person name="Alfa M."/>
            <person name="Bernier A.-M."/>
        </authorList>
    </citation>
    <scope>NUCLEOTIDE SEQUENCE [LARGE SCALE GENOMIC DNA]</scope>
    <source>
        <strain evidence="4 5">LCDC99A005</strain>
    </source>
</reference>
<sequence>MIKRKKGILKICTMLLTGALLLSGCSSNSNGNNSAKTKSDTITITDSVGREVTLEKDIDRIVLVRSRDIFEIEVLLGDEMPDKIVGWSDDLQTNDSDTYKKVIETFPEMASIPSIGNNANDTISTEAVLALEPDLVLMNASMAQGNFDYVEKLEEANLPIVYLDSVSNPLSSPQESLAILGEILGKQDKANQVIEYMNKQA</sequence>
<protein>
    <recommendedName>
        <fullName evidence="3">Fe/B12 periplasmic-binding domain-containing protein</fullName>
    </recommendedName>
</protein>
<dbReference type="SUPFAM" id="SSF53807">
    <property type="entry name" value="Helical backbone' metal receptor"/>
    <property type="match status" value="1"/>
</dbReference>
<dbReference type="PROSITE" id="PS51257">
    <property type="entry name" value="PROKAR_LIPOPROTEIN"/>
    <property type="match status" value="1"/>
</dbReference>
<dbReference type="OrthoDB" id="9787830at2"/>
<dbReference type="InterPro" id="IPR050902">
    <property type="entry name" value="ABC_Transporter_SBP"/>
</dbReference>
<dbReference type="RefSeq" id="WP_058293964.1">
    <property type="nucleotide sequence ID" value="NZ_CAKJVD010000039.1"/>
</dbReference>
<accession>A0A2A7ME54</accession>
<dbReference type="PROSITE" id="PS50983">
    <property type="entry name" value="FE_B12_PBP"/>
    <property type="match status" value="1"/>
</dbReference>
<dbReference type="GeneID" id="68876101"/>
<dbReference type="Gene3D" id="3.40.50.1980">
    <property type="entry name" value="Nitrogenase molybdenum iron protein domain"/>
    <property type="match status" value="1"/>
</dbReference>
<evidence type="ECO:0000313" key="5">
    <source>
        <dbReference type="Proteomes" id="UP000220840"/>
    </source>
</evidence>
<comment type="caution">
    <text evidence="4">The sequence shown here is derived from an EMBL/GenBank/DDBJ whole genome shotgun (WGS) entry which is preliminary data.</text>
</comment>
<name>A0A2A7ME54_9CLOT</name>
<proteinExistence type="inferred from homology"/>
<evidence type="ECO:0000259" key="3">
    <source>
        <dbReference type="PROSITE" id="PS50983"/>
    </source>
</evidence>